<feature type="domain" description="YknX-like C-terminal permuted SH3-like" evidence="5">
    <location>
        <begin position="343"/>
        <end position="409"/>
    </location>
</feature>
<dbReference type="Proteomes" id="UP001620397">
    <property type="component" value="Unassembled WGS sequence"/>
</dbReference>
<dbReference type="InterPro" id="IPR058792">
    <property type="entry name" value="Beta-barrel_RND_2"/>
</dbReference>
<dbReference type="Pfam" id="PF25989">
    <property type="entry name" value="YknX_C"/>
    <property type="match status" value="1"/>
</dbReference>
<dbReference type="Gene3D" id="1.10.287.470">
    <property type="entry name" value="Helix hairpin bin"/>
    <property type="match status" value="1"/>
</dbReference>
<dbReference type="RefSeq" id="WP_404537347.1">
    <property type="nucleotide sequence ID" value="NZ_JADIKL010000003.1"/>
</dbReference>
<evidence type="ECO:0000313" key="6">
    <source>
        <dbReference type="EMBL" id="MFK2930440.1"/>
    </source>
</evidence>
<keyword evidence="7" id="KW-1185">Reference proteome</keyword>
<dbReference type="Pfam" id="PF25954">
    <property type="entry name" value="Beta-barrel_RND_2"/>
    <property type="match status" value="1"/>
</dbReference>
<comment type="caution">
    <text evidence="6">The sequence shown here is derived from an EMBL/GenBank/DDBJ whole genome shotgun (WGS) entry which is preliminary data.</text>
</comment>
<keyword evidence="2" id="KW-1133">Transmembrane helix</keyword>
<dbReference type="InterPro" id="IPR058637">
    <property type="entry name" value="YknX-like_C"/>
</dbReference>
<protein>
    <submittedName>
        <fullName evidence="6">Efflux RND transporter periplasmic adaptor subunit</fullName>
    </submittedName>
</protein>
<dbReference type="PANTHER" id="PTHR30469">
    <property type="entry name" value="MULTIDRUG RESISTANCE PROTEIN MDTA"/>
    <property type="match status" value="1"/>
</dbReference>
<dbReference type="Gene3D" id="2.40.420.20">
    <property type="match status" value="1"/>
</dbReference>
<evidence type="ECO:0000313" key="7">
    <source>
        <dbReference type="Proteomes" id="UP001620397"/>
    </source>
</evidence>
<proteinExistence type="inferred from homology"/>
<feature type="domain" description="CusB-like beta-barrel" evidence="4">
    <location>
        <begin position="256"/>
        <end position="329"/>
    </location>
</feature>
<dbReference type="Pfam" id="PF25917">
    <property type="entry name" value="BSH_RND"/>
    <property type="match status" value="1"/>
</dbReference>
<evidence type="ECO:0000259" key="5">
    <source>
        <dbReference type="Pfam" id="PF25989"/>
    </source>
</evidence>
<dbReference type="InterPro" id="IPR058625">
    <property type="entry name" value="MdtA-like_BSH"/>
</dbReference>
<dbReference type="Gene3D" id="2.40.50.100">
    <property type="match status" value="1"/>
</dbReference>
<feature type="domain" description="Multidrug resistance protein MdtA-like barrel-sandwich hybrid" evidence="3">
    <location>
        <begin position="86"/>
        <end position="232"/>
    </location>
</feature>
<evidence type="ECO:0000259" key="4">
    <source>
        <dbReference type="Pfam" id="PF25954"/>
    </source>
</evidence>
<dbReference type="NCBIfam" id="TIGR01730">
    <property type="entry name" value="RND_mfp"/>
    <property type="match status" value="1"/>
</dbReference>
<dbReference type="Gene3D" id="2.40.30.170">
    <property type="match status" value="1"/>
</dbReference>
<dbReference type="EMBL" id="JADIKL010000003">
    <property type="protein sequence ID" value="MFK2930440.1"/>
    <property type="molecule type" value="Genomic_DNA"/>
</dbReference>
<accession>A0ABW8KE83</accession>
<keyword evidence="2" id="KW-0472">Membrane</keyword>
<reference evidence="6 7" key="1">
    <citation type="submission" date="2020-10" db="EMBL/GenBank/DDBJ databases">
        <title>Phylogeny of dyella-like bacteria.</title>
        <authorList>
            <person name="Fu J."/>
        </authorList>
    </citation>
    <scope>NUCLEOTIDE SEQUENCE [LARGE SCALE GENOMIC DNA]</scope>
    <source>
        <strain evidence="6 7">DKC-1</strain>
    </source>
</reference>
<dbReference type="SUPFAM" id="SSF111369">
    <property type="entry name" value="HlyD-like secretion proteins"/>
    <property type="match status" value="1"/>
</dbReference>
<feature type="transmembrane region" description="Helical" evidence="2">
    <location>
        <begin position="29"/>
        <end position="51"/>
    </location>
</feature>
<evidence type="ECO:0000256" key="1">
    <source>
        <dbReference type="ARBA" id="ARBA00009477"/>
    </source>
</evidence>
<dbReference type="PANTHER" id="PTHR30469:SF38">
    <property type="entry name" value="HLYD FAMILY SECRETION PROTEIN"/>
    <property type="match status" value="1"/>
</dbReference>
<dbReference type="InterPro" id="IPR006143">
    <property type="entry name" value="RND_pump_MFP"/>
</dbReference>
<keyword evidence="2" id="KW-0812">Transmembrane</keyword>
<sequence>MTVSQAELLKELRIEKHQRDDHRQSPARWPWIVLALVVVLALIGAGAWWVMSHRAIAVQTATAVSPASDPGAGAVLQATGYVTARRQATVSAQITGTLTAVLIEEGDHVKKGQVLARLDDSAYKAALDAARTQAAAAHALVAQYQVQLAQNLRDATRQQSLAGQGLVPKQAAEQARTLADSTRAQLASQKKTAASADAQVVEAQVNFDYCVIRAPFDGVITTKDAQVGEIVSPFSAGGGFTRTGIGTIVDMDSLEVDVDVNEAYIGRVKPDMPAEAVLDAYPDWKIPAHVIAIVPAADRGKATVKVRVALENKDARIVPDMGVRVSFLEQKSTTVAQAPKGVLVPAKAIAQRDGRSVVFVVAGGKAQLRAVQPATQNYGDMKLIPDALQAGEAVVLSPPAELRDGSNVQTEKSSP</sequence>
<evidence type="ECO:0000256" key="2">
    <source>
        <dbReference type="SAM" id="Phobius"/>
    </source>
</evidence>
<evidence type="ECO:0000259" key="3">
    <source>
        <dbReference type="Pfam" id="PF25917"/>
    </source>
</evidence>
<name>A0ABW8KE83_9GAMM</name>
<organism evidence="6 7">
    <name type="scientific">Dyella agri</name>
    <dbReference type="NCBI Taxonomy" id="1926869"/>
    <lineage>
        <taxon>Bacteria</taxon>
        <taxon>Pseudomonadati</taxon>
        <taxon>Pseudomonadota</taxon>
        <taxon>Gammaproteobacteria</taxon>
        <taxon>Lysobacterales</taxon>
        <taxon>Rhodanobacteraceae</taxon>
        <taxon>Dyella</taxon>
    </lineage>
</organism>
<comment type="similarity">
    <text evidence="1">Belongs to the membrane fusion protein (MFP) (TC 8.A.1) family.</text>
</comment>
<gene>
    <name evidence="6" type="ORF">ISP14_06485</name>
</gene>